<keyword evidence="3" id="KW-0206">Cytoskeleton</keyword>
<dbReference type="PANTHER" id="PTHR10901">
    <property type="entry name" value="TROPOMODULIN"/>
    <property type="match status" value="1"/>
</dbReference>
<dbReference type="GO" id="GO:0030239">
    <property type="term" value="P:myofibril assembly"/>
    <property type="evidence" value="ECO:0007669"/>
    <property type="project" value="TreeGrafter"/>
</dbReference>
<evidence type="ECO:0000313" key="6">
    <source>
        <dbReference type="Proteomes" id="UP001046870"/>
    </source>
</evidence>
<dbReference type="GO" id="GO:0007015">
    <property type="term" value="P:actin filament organization"/>
    <property type="evidence" value="ECO:0007669"/>
    <property type="project" value="TreeGrafter"/>
</dbReference>
<dbReference type="Gene3D" id="3.80.10.10">
    <property type="entry name" value="Ribonuclease Inhibitor"/>
    <property type="match status" value="1"/>
</dbReference>
<feature type="compositionally biased region" description="Basic and acidic residues" evidence="4">
    <location>
        <begin position="186"/>
        <end position="196"/>
    </location>
</feature>
<dbReference type="InterPro" id="IPR004934">
    <property type="entry name" value="TMOD"/>
</dbReference>
<dbReference type="Proteomes" id="UP001046870">
    <property type="component" value="Chromosome 23"/>
</dbReference>
<reference evidence="5" key="1">
    <citation type="submission" date="2021-01" db="EMBL/GenBank/DDBJ databases">
        <authorList>
            <person name="Zahm M."/>
            <person name="Roques C."/>
            <person name="Cabau C."/>
            <person name="Klopp C."/>
            <person name="Donnadieu C."/>
            <person name="Jouanno E."/>
            <person name="Lampietro C."/>
            <person name="Louis A."/>
            <person name="Herpin A."/>
            <person name="Echchiki A."/>
            <person name="Berthelot C."/>
            <person name="Parey E."/>
            <person name="Roest-Crollius H."/>
            <person name="Braasch I."/>
            <person name="Postlethwait J."/>
            <person name="Bobe J."/>
            <person name="Montfort J."/>
            <person name="Bouchez O."/>
            <person name="Begum T."/>
            <person name="Mejri S."/>
            <person name="Adams A."/>
            <person name="Chen W.-J."/>
            <person name="Guiguen Y."/>
        </authorList>
    </citation>
    <scope>NUCLEOTIDE SEQUENCE</scope>
    <source>
        <strain evidence="5">YG-15Mar2019-1</strain>
        <tissue evidence="5">Brain</tissue>
    </source>
</reference>
<sequence>MSMFGYRKELDKYEDLDEDELLASLTAEELQELEKELADIEPDSNVPLGLRQRDQTDKTPTGTFSREALLKYWENETRKLLEEERMGSSPKQDNEAENDNDKSEEECVTESNSETSEEEASEKEEDEEEEDEEDESEQEEDEAVTEDEDGDGAGDGDQQAESSKEDVLKRSSPQHSQNICNGLSKDLPKQEEEHVKKALPIANGDPELKVTPSRPCGNPTVVDECLEKILSNDADTTEVNLNNIENVSQETLIRFAEALTTNTHVRVFSLANTRADDQVAFAIAKMLRENSCVTNLNIESNYITGRASWPS</sequence>
<feature type="region of interest" description="Disordered" evidence="4">
    <location>
        <begin position="37"/>
        <end position="67"/>
    </location>
</feature>
<dbReference type="GO" id="GO:0005865">
    <property type="term" value="C:striated muscle thin filament"/>
    <property type="evidence" value="ECO:0007669"/>
    <property type="project" value="TreeGrafter"/>
</dbReference>
<dbReference type="EMBL" id="JAFDVH010000023">
    <property type="protein sequence ID" value="KAG7456051.1"/>
    <property type="molecule type" value="Genomic_DNA"/>
</dbReference>
<feature type="compositionally biased region" description="Acidic residues" evidence="4">
    <location>
        <begin position="115"/>
        <end position="154"/>
    </location>
</feature>
<accession>A0A9D3SV42</accession>
<dbReference type="PANTHER" id="PTHR10901:SF12">
    <property type="entry name" value="LEIOMODIN-2"/>
    <property type="match status" value="1"/>
</dbReference>
<dbReference type="Pfam" id="PF03250">
    <property type="entry name" value="Tropomodulin"/>
    <property type="match status" value="1"/>
</dbReference>
<comment type="subcellular location">
    <subcellularLocation>
        <location evidence="1">Cytoplasm</location>
        <location evidence="1">Cytoskeleton</location>
    </subcellularLocation>
</comment>
<keyword evidence="6" id="KW-1185">Reference proteome</keyword>
<evidence type="ECO:0000256" key="3">
    <source>
        <dbReference type="ARBA" id="ARBA00023212"/>
    </source>
</evidence>
<evidence type="ECO:0000256" key="1">
    <source>
        <dbReference type="ARBA" id="ARBA00004245"/>
    </source>
</evidence>
<gene>
    <name evidence="5" type="ORF">MATL_G00247630</name>
</gene>
<feature type="compositionally biased region" description="Polar residues" evidence="4">
    <location>
        <begin position="171"/>
        <end position="181"/>
    </location>
</feature>
<comment type="caution">
    <text evidence="5">The sequence shown here is derived from an EMBL/GenBank/DDBJ whole genome shotgun (WGS) entry which is preliminary data.</text>
</comment>
<dbReference type="GO" id="GO:0005523">
    <property type="term" value="F:tropomyosin binding"/>
    <property type="evidence" value="ECO:0007669"/>
    <property type="project" value="InterPro"/>
</dbReference>
<dbReference type="InterPro" id="IPR032675">
    <property type="entry name" value="LRR_dom_sf"/>
</dbReference>
<name>A0A9D3SV42_MEGAT</name>
<dbReference type="OrthoDB" id="2163268at2759"/>
<protein>
    <submittedName>
        <fullName evidence="5">Uncharacterized protein</fullName>
    </submittedName>
</protein>
<dbReference type="AlphaFoldDB" id="A0A9D3SV42"/>
<keyword evidence="2" id="KW-0963">Cytoplasm</keyword>
<dbReference type="SUPFAM" id="SSF52047">
    <property type="entry name" value="RNI-like"/>
    <property type="match status" value="1"/>
</dbReference>
<dbReference type="GO" id="GO:0006936">
    <property type="term" value="P:muscle contraction"/>
    <property type="evidence" value="ECO:0007669"/>
    <property type="project" value="TreeGrafter"/>
</dbReference>
<evidence type="ECO:0000256" key="4">
    <source>
        <dbReference type="SAM" id="MobiDB-lite"/>
    </source>
</evidence>
<evidence type="ECO:0000256" key="2">
    <source>
        <dbReference type="ARBA" id="ARBA00022490"/>
    </source>
</evidence>
<dbReference type="GO" id="GO:0051694">
    <property type="term" value="P:pointed-end actin filament capping"/>
    <property type="evidence" value="ECO:0007669"/>
    <property type="project" value="InterPro"/>
</dbReference>
<feature type="compositionally biased region" description="Acidic residues" evidence="4">
    <location>
        <begin position="95"/>
        <end position="108"/>
    </location>
</feature>
<evidence type="ECO:0000313" key="5">
    <source>
        <dbReference type="EMBL" id="KAG7456051.1"/>
    </source>
</evidence>
<proteinExistence type="predicted"/>
<organism evidence="5 6">
    <name type="scientific">Megalops atlanticus</name>
    <name type="common">Tarpon</name>
    <name type="synonym">Clupea gigantea</name>
    <dbReference type="NCBI Taxonomy" id="7932"/>
    <lineage>
        <taxon>Eukaryota</taxon>
        <taxon>Metazoa</taxon>
        <taxon>Chordata</taxon>
        <taxon>Craniata</taxon>
        <taxon>Vertebrata</taxon>
        <taxon>Euteleostomi</taxon>
        <taxon>Actinopterygii</taxon>
        <taxon>Neopterygii</taxon>
        <taxon>Teleostei</taxon>
        <taxon>Elopiformes</taxon>
        <taxon>Megalopidae</taxon>
        <taxon>Megalops</taxon>
    </lineage>
</organism>
<feature type="region of interest" description="Disordered" evidence="4">
    <location>
        <begin position="81"/>
        <end position="215"/>
    </location>
</feature>